<dbReference type="EMBL" id="CM056743">
    <property type="protein sequence ID" value="KAJ8674156.1"/>
    <property type="molecule type" value="Genomic_DNA"/>
</dbReference>
<evidence type="ECO:0000313" key="1">
    <source>
        <dbReference type="EMBL" id="KAJ8674156.1"/>
    </source>
</evidence>
<protein>
    <submittedName>
        <fullName evidence="1">Uncharacterized protein</fullName>
    </submittedName>
</protein>
<proteinExistence type="predicted"/>
<comment type="caution">
    <text evidence="1">The sequence shown here is derived from an EMBL/GenBank/DDBJ whole genome shotgun (WGS) entry which is preliminary data.</text>
</comment>
<evidence type="ECO:0000313" key="2">
    <source>
        <dbReference type="Proteomes" id="UP001239111"/>
    </source>
</evidence>
<name>A0ACC2NU65_9HYME</name>
<dbReference type="Proteomes" id="UP001239111">
    <property type="component" value="Chromosome 3"/>
</dbReference>
<accession>A0ACC2NU65</accession>
<reference evidence="1" key="1">
    <citation type="submission" date="2023-04" db="EMBL/GenBank/DDBJ databases">
        <title>A chromosome-level genome assembly of the parasitoid wasp Eretmocerus hayati.</title>
        <authorList>
            <person name="Zhong Y."/>
            <person name="Liu S."/>
            <person name="Liu Y."/>
        </authorList>
    </citation>
    <scope>NUCLEOTIDE SEQUENCE</scope>
    <source>
        <strain evidence="1">ZJU_SS_LIU_2023</strain>
    </source>
</reference>
<gene>
    <name evidence="1" type="ORF">QAD02_005418</name>
</gene>
<organism evidence="1 2">
    <name type="scientific">Eretmocerus hayati</name>
    <dbReference type="NCBI Taxonomy" id="131215"/>
    <lineage>
        <taxon>Eukaryota</taxon>
        <taxon>Metazoa</taxon>
        <taxon>Ecdysozoa</taxon>
        <taxon>Arthropoda</taxon>
        <taxon>Hexapoda</taxon>
        <taxon>Insecta</taxon>
        <taxon>Pterygota</taxon>
        <taxon>Neoptera</taxon>
        <taxon>Endopterygota</taxon>
        <taxon>Hymenoptera</taxon>
        <taxon>Apocrita</taxon>
        <taxon>Proctotrupomorpha</taxon>
        <taxon>Chalcidoidea</taxon>
        <taxon>Aphelinidae</taxon>
        <taxon>Aphelininae</taxon>
        <taxon>Eretmocerus</taxon>
    </lineage>
</organism>
<sequence length="112" mass="12524">MAEMSIRQTHVALCEARSQPPSSLFKMNLIEGLPLPKEKCLRHPRMVASQPASSIGVGLIFDRVDIGSPSVCEAAQHPNAASRRRMRDQRPEASSYHRERERPAMAPNMLSF</sequence>
<keyword evidence="2" id="KW-1185">Reference proteome</keyword>